<dbReference type="Proteomes" id="UP000013781">
    <property type="component" value="Unassembled WGS sequence"/>
</dbReference>
<gene>
    <name evidence="3" type="ORF">I586_00734</name>
    <name evidence="2" type="ORF">UAY_01133</name>
</gene>
<dbReference type="EMBL" id="AJAS01000013">
    <property type="protein sequence ID" value="EOI01725.1"/>
    <property type="molecule type" value="Genomic_DNA"/>
</dbReference>
<dbReference type="InterPro" id="IPR016181">
    <property type="entry name" value="Acyl_CoA_acyltransferase"/>
</dbReference>
<evidence type="ECO:0000313" key="2">
    <source>
        <dbReference type="EMBL" id="EOI01725.1"/>
    </source>
</evidence>
<evidence type="ECO:0000313" key="5">
    <source>
        <dbReference type="Proteomes" id="UP000014157"/>
    </source>
</evidence>
<name>R2QYQ6_9ENTE</name>
<reference evidence="2 4" key="1">
    <citation type="submission" date="2013-02" db="EMBL/GenBank/DDBJ databases">
        <title>The Genome Sequence of Enterococcus moraviensis BAA-383.</title>
        <authorList>
            <consortium name="The Broad Institute Genome Sequencing Platform"/>
            <consortium name="The Broad Institute Genome Sequencing Center for Infectious Disease"/>
            <person name="Earl A.M."/>
            <person name="Gilmore M.S."/>
            <person name="Lebreton F."/>
            <person name="Walker B."/>
            <person name="Young S.K."/>
            <person name="Zeng Q."/>
            <person name="Gargeya S."/>
            <person name="Fitzgerald M."/>
            <person name="Haas B."/>
            <person name="Abouelleil A."/>
            <person name="Alvarado L."/>
            <person name="Arachchi H.M."/>
            <person name="Berlin A.M."/>
            <person name="Chapman S.B."/>
            <person name="Dewar J."/>
            <person name="Goldberg J."/>
            <person name="Griggs A."/>
            <person name="Gujja S."/>
            <person name="Hansen M."/>
            <person name="Howarth C."/>
            <person name="Imamovic A."/>
            <person name="Larimer J."/>
            <person name="McCowan C."/>
            <person name="Murphy C."/>
            <person name="Neiman D."/>
            <person name="Pearson M."/>
            <person name="Priest M."/>
            <person name="Roberts A."/>
            <person name="Saif S."/>
            <person name="Shea T."/>
            <person name="Sisk P."/>
            <person name="Sykes S."/>
            <person name="Wortman J."/>
            <person name="Nusbaum C."/>
            <person name="Birren B."/>
        </authorList>
    </citation>
    <scope>NUCLEOTIDE SEQUENCE [LARGE SCALE GENOMIC DNA]</scope>
    <source>
        <strain evidence="2 4">ATCC BAA-383</strain>
    </source>
</reference>
<dbReference type="Gene3D" id="3.40.630.30">
    <property type="match status" value="1"/>
</dbReference>
<dbReference type="Proteomes" id="UP000014157">
    <property type="component" value="Unassembled WGS sequence"/>
</dbReference>
<organism evidence="2 4">
    <name type="scientific">Enterococcus moraviensis ATCC BAA-383</name>
    <dbReference type="NCBI Taxonomy" id="1158609"/>
    <lineage>
        <taxon>Bacteria</taxon>
        <taxon>Bacillati</taxon>
        <taxon>Bacillota</taxon>
        <taxon>Bacilli</taxon>
        <taxon>Lactobacillales</taxon>
        <taxon>Enterococcaceae</taxon>
        <taxon>Enterococcus</taxon>
    </lineage>
</organism>
<dbReference type="STRING" id="155617.RV09_GL000699"/>
<protein>
    <recommendedName>
        <fullName evidence="1">N-acetyltransferase domain-containing protein</fullName>
    </recommendedName>
</protein>
<dbReference type="PROSITE" id="PS51186">
    <property type="entry name" value="GNAT"/>
    <property type="match status" value="1"/>
</dbReference>
<dbReference type="HOGENOM" id="CLU_056607_6_1_9"/>
<dbReference type="InterPro" id="IPR000182">
    <property type="entry name" value="GNAT_dom"/>
</dbReference>
<dbReference type="CDD" id="cd04301">
    <property type="entry name" value="NAT_SF"/>
    <property type="match status" value="1"/>
</dbReference>
<evidence type="ECO:0000313" key="4">
    <source>
        <dbReference type="Proteomes" id="UP000013781"/>
    </source>
</evidence>
<comment type="caution">
    <text evidence="2">The sequence shown here is derived from an EMBL/GenBank/DDBJ whole genome shotgun (WGS) entry which is preliminary data.</text>
</comment>
<dbReference type="SUPFAM" id="SSF55729">
    <property type="entry name" value="Acyl-CoA N-acyltransferases (Nat)"/>
    <property type="match status" value="1"/>
</dbReference>
<sequence>MHTHFGCERWHQAAAFALRYDVFVLEQGITLQDEFDDLDTNDRFYFVVYEQSFALATIRYQKKDTYTIQPDRFCVRKDARGKGIGKQLLLTLEEKAVADGFSFSCVSAEKSALTFYESLGYSVTSDEYIEDGILCVEMLKKISS</sequence>
<proteinExistence type="predicted"/>
<reference evidence="3 5" key="2">
    <citation type="submission" date="2013-03" db="EMBL/GenBank/DDBJ databases">
        <title>The Genome Sequence of Enterococcus moraviensis BAA-383 (PacBio/Illumina hybrid assembly).</title>
        <authorList>
            <consortium name="The Broad Institute Genomics Platform"/>
            <consortium name="The Broad Institute Genome Sequencing Center for Infectious Disease"/>
            <person name="Earl A."/>
            <person name="Russ C."/>
            <person name="Gilmore M."/>
            <person name="Surin D."/>
            <person name="Walker B."/>
            <person name="Young S."/>
            <person name="Zeng Q."/>
            <person name="Gargeya S."/>
            <person name="Fitzgerald M."/>
            <person name="Haas B."/>
            <person name="Abouelleil A."/>
            <person name="Allen A.W."/>
            <person name="Alvarado L."/>
            <person name="Arachchi H.M."/>
            <person name="Berlin A.M."/>
            <person name="Chapman S.B."/>
            <person name="Gainer-Dewar J."/>
            <person name="Goldberg J."/>
            <person name="Griggs A."/>
            <person name="Gujja S."/>
            <person name="Hansen M."/>
            <person name="Howarth C."/>
            <person name="Imamovic A."/>
            <person name="Ireland A."/>
            <person name="Larimer J."/>
            <person name="McCowan C."/>
            <person name="Murphy C."/>
            <person name="Pearson M."/>
            <person name="Poon T.W."/>
            <person name="Priest M."/>
            <person name="Roberts A."/>
            <person name="Saif S."/>
            <person name="Shea T."/>
            <person name="Sisk P."/>
            <person name="Sykes S."/>
            <person name="Wortman J."/>
            <person name="Nusbaum C."/>
            <person name="Birren B."/>
        </authorList>
    </citation>
    <scope>NUCLEOTIDE SEQUENCE [LARGE SCALE GENOMIC DNA]</scope>
    <source>
        <strain evidence="3 5">ATCC BAA-383</strain>
    </source>
</reference>
<dbReference type="Pfam" id="PF13673">
    <property type="entry name" value="Acetyltransf_10"/>
    <property type="match status" value="1"/>
</dbReference>
<evidence type="ECO:0000313" key="3">
    <source>
        <dbReference type="EMBL" id="EOT73740.1"/>
    </source>
</evidence>
<feature type="domain" description="N-acetyltransferase" evidence="1">
    <location>
        <begin position="3"/>
        <end position="143"/>
    </location>
</feature>
<dbReference type="AlphaFoldDB" id="R2QYQ6"/>
<evidence type="ECO:0000259" key="1">
    <source>
        <dbReference type="PROSITE" id="PS51186"/>
    </source>
</evidence>
<dbReference type="GO" id="GO:0016747">
    <property type="term" value="F:acyltransferase activity, transferring groups other than amino-acyl groups"/>
    <property type="evidence" value="ECO:0007669"/>
    <property type="project" value="InterPro"/>
</dbReference>
<keyword evidence="5" id="KW-1185">Reference proteome</keyword>
<dbReference type="OrthoDB" id="9796171at2"/>
<dbReference type="RefSeq" id="WP_010764523.1">
    <property type="nucleotide sequence ID" value="NZ_ASWB01000001.1"/>
</dbReference>
<dbReference type="EMBL" id="ASWB01000001">
    <property type="protein sequence ID" value="EOT73740.1"/>
    <property type="molecule type" value="Genomic_DNA"/>
</dbReference>
<dbReference type="eggNOG" id="COG2153">
    <property type="taxonomic scope" value="Bacteria"/>
</dbReference>
<accession>R2QYQ6</accession>
<dbReference type="PATRIC" id="fig|1158609.3.peg.1089"/>